<accession>A0A482IKM9</accession>
<dbReference type="Proteomes" id="UP000295398">
    <property type="component" value="Segment"/>
</dbReference>
<reference evidence="1 2" key="1">
    <citation type="submission" date="2019-02" db="EMBL/GenBank/DDBJ databases">
        <authorList>
            <person name="Webb C.J."/>
            <person name="Sharma R."/>
            <person name="Berg J.A."/>
            <person name="Payne A.M."/>
            <person name="Fajardo C.P."/>
            <person name="Breakwell D.P."/>
            <person name="Hope S."/>
            <person name="Grose J.H."/>
        </authorList>
    </citation>
    <scope>NUCLEOTIDE SEQUENCE [LARGE SCALE GENOMIC DNA]</scope>
</reference>
<evidence type="ECO:0000313" key="2">
    <source>
        <dbReference type="Proteomes" id="UP000295398"/>
    </source>
</evidence>
<name>A0A482IKM9_9CAUD</name>
<keyword evidence="2" id="KW-1185">Reference proteome</keyword>
<organism evidence="1 2">
    <name type="scientific">Erwinia phage Derbicus</name>
    <dbReference type="NCBI Taxonomy" id="2530027"/>
    <lineage>
        <taxon>Viruses</taxon>
        <taxon>Duplodnaviria</taxon>
        <taxon>Heunggongvirae</taxon>
        <taxon>Uroviricota</taxon>
        <taxon>Caudoviricetes</taxon>
        <taxon>Chimalliviridae</taxon>
        <taxon>Derbicusvirus</taxon>
        <taxon>Derbicusvirus derbicus</taxon>
    </lineage>
</organism>
<evidence type="ECO:0000313" key="1">
    <source>
        <dbReference type="EMBL" id="QBP07434.1"/>
    </source>
</evidence>
<protein>
    <submittedName>
        <fullName evidence="1">Uncharacterized protein</fullName>
    </submittedName>
</protein>
<dbReference type="EMBL" id="MK514282">
    <property type="protein sequence ID" value="QBP07434.1"/>
    <property type="molecule type" value="Genomic_DNA"/>
</dbReference>
<gene>
    <name evidence="1" type="ORF">DERBICUS_7</name>
</gene>
<sequence>MRRKTMGRKISPVDVVRLHPDDLANIKPKSELDKKFLTGIEWGFALHPDEVRNTQQPSLKGPVEIDWRTTAGHEDVVEAINAVTVSSEDLPIAGPAEHLISLRRFINAQAEVVRNGEAWQLGTALHLKSVFGG</sequence>
<proteinExistence type="predicted"/>